<dbReference type="InterPro" id="IPR045090">
    <property type="entry name" value="Pept_M3A_M3B"/>
</dbReference>
<feature type="domain" description="Peptidase M3A/M3B catalytic" evidence="7">
    <location>
        <begin position="237"/>
        <end position="616"/>
    </location>
</feature>
<comment type="cofactor">
    <cofactor evidence="6">
        <name>Zn(2+)</name>
        <dbReference type="ChEBI" id="CHEBI:29105"/>
    </cofactor>
    <text evidence="6">Binds 1 zinc ion.</text>
</comment>
<sequence length="632" mass="73520">MNKKGYVISKFFILTFLLGILFFTLTVSNLNNSITVFNNINSNDKYTWNLNNIYPSDDHWERDYKKLESMIPKMEKYKGTLSNSSKQMSQAFKDAEDISRLNEKLYLYAHLKSDEDKSNDKYIALRDKARNINIKARMATNFMEPEILNIPKEKINQFMAEDEFLRQYDFYFKELFRLSDRYLSVEEENILTLAGFMSNTTSNIYDIFRNSERNFGKIKDKDGNEITLTPGLYSKLLGSEDRNLRKEAFEKEFESFNQSINLLAANLAGEVGKNIFYSKARRYNSALEAALDKDNVTPKLYENIIQTTSKHLDSLHRYVSLRKKKLNIPDKVYLYDMYIPISSYVGKEIPYEKAKDMVVDSLRPLGDQYIKDLKMGLSSGWVDVYERKNKRTGAYSFGVYDTNPYVLLNYNGGLGDVSTLTHEMGHAMHSYYSNKYQPYAKANYPIFTAEVASITNEAFLFEYLISNSKNKEEKIYLIESYIDLIKSSVYTQVMYAEFEKIIHEKVESGEMLNATTFNNIWGDLMKKYYGEDFGVHELSKTWWSRIPHFYRNFYVYKYVIGCSGGIALSQDILNGKEGAKERYLEFLKSGGSDYPVNILKKAGVDMNSSEPLEKTLKKFDMLVDELEKLINE</sequence>
<dbReference type="InterPro" id="IPR001567">
    <property type="entry name" value="Pept_M3A_M3B_dom"/>
</dbReference>
<dbReference type="AlphaFoldDB" id="A0A1V4I6S0"/>
<evidence type="ECO:0000259" key="8">
    <source>
        <dbReference type="Pfam" id="PF08439"/>
    </source>
</evidence>
<dbReference type="Pfam" id="PF08439">
    <property type="entry name" value="Peptidase_M3_N"/>
    <property type="match status" value="1"/>
</dbReference>
<protein>
    <recommendedName>
        <fullName evidence="6">Oligopeptidase F</fullName>
        <ecNumber evidence="6">3.4.24.-</ecNumber>
    </recommendedName>
</protein>
<evidence type="ECO:0000313" key="10">
    <source>
        <dbReference type="Proteomes" id="UP000190140"/>
    </source>
</evidence>
<dbReference type="PANTHER" id="PTHR11804:SF84">
    <property type="entry name" value="SACCHAROLYSIN"/>
    <property type="match status" value="1"/>
</dbReference>
<organism evidence="9 10">
    <name type="scientific">Alkalithermobacter paradoxus</name>
    <dbReference type="NCBI Taxonomy" id="29349"/>
    <lineage>
        <taxon>Bacteria</taxon>
        <taxon>Bacillati</taxon>
        <taxon>Bacillota</taxon>
        <taxon>Clostridia</taxon>
        <taxon>Peptostreptococcales</taxon>
        <taxon>Tepidibacteraceae</taxon>
        <taxon>Alkalithermobacter</taxon>
    </lineage>
</organism>
<dbReference type="RefSeq" id="WP_079412865.1">
    <property type="nucleotide sequence ID" value="NZ_MZGW01000006.1"/>
</dbReference>
<evidence type="ECO:0000256" key="1">
    <source>
        <dbReference type="ARBA" id="ARBA00022670"/>
    </source>
</evidence>
<dbReference type="EC" id="3.4.24.-" evidence="6"/>
<keyword evidence="3 6" id="KW-0378">Hydrolase</keyword>
<gene>
    <name evidence="9" type="primary">pepF1_2</name>
    <name evidence="9" type="ORF">CLOTH_15980</name>
</gene>
<comment type="caution">
    <text evidence="9">The sequence shown here is derived from an EMBL/GenBank/DDBJ whole genome shotgun (WGS) entry which is preliminary data.</text>
</comment>
<dbReference type="Pfam" id="PF01432">
    <property type="entry name" value="Peptidase_M3"/>
    <property type="match status" value="1"/>
</dbReference>
<comment type="similarity">
    <text evidence="6">Belongs to the peptidase M3B family.</text>
</comment>
<dbReference type="Gene3D" id="1.10.1370.20">
    <property type="entry name" value="Oligoendopeptidase f, C-terminal domain"/>
    <property type="match status" value="1"/>
</dbReference>
<dbReference type="Gene3D" id="1.20.140.70">
    <property type="entry name" value="Oligopeptidase f, N-terminal domain"/>
    <property type="match status" value="1"/>
</dbReference>
<dbReference type="Proteomes" id="UP000190140">
    <property type="component" value="Unassembled WGS sequence"/>
</dbReference>
<evidence type="ECO:0000256" key="4">
    <source>
        <dbReference type="ARBA" id="ARBA00022833"/>
    </source>
</evidence>
<evidence type="ECO:0000256" key="5">
    <source>
        <dbReference type="ARBA" id="ARBA00023049"/>
    </source>
</evidence>
<dbReference type="STRING" id="29349.CLOTH_15980"/>
<keyword evidence="4 6" id="KW-0862">Zinc</keyword>
<keyword evidence="2 6" id="KW-0479">Metal-binding</keyword>
<dbReference type="InterPro" id="IPR042088">
    <property type="entry name" value="OligoPept_F_C"/>
</dbReference>
<evidence type="ECO:0000256" key="6">
    <source>
        <dbReference type="RuleBase" id="RU368091"/>
    </source>
</evidence>
<dbReference type="InterPro" id="IPR013647">
    <property type="entry name" value="OligopepF_N_dom"/>
</dbReference>
<keyword evidence="1 6" id="KW-0645">Protease</keyword>
<accession>A0A1V4I6S0</accession>
<comment type="function">
    <text evidence="6">Has oligopeptidase activity and degrades a variety of small bioactive peptides.</text>
</comment>
<proteinExistence type="inferred from homology"/>
<dbReference type="SUPFAM" id="SSF55486">
    <property type="entry name" value="Metalloproteases ('zincins'), catalytic domain"/>
    <property type="match status" value="1"/>
</dbReference>
<dbReference type="GO" id="GO:0046872">
    <property type="term" value="F:metal ion binding"/>
    <property type="evidence" value="ECO:0007669"/>
    <property type="project" value="UniProtKB-UniRule"/>
</dbReference>
<dbReference type="GO" id="GO:0006508">
    <property type="term" value="P:proteolysis"/>
    <property type="evidence" value="ECO:0007669"/>
    <property type="project" value="UniProtKB-KW"/>
</dbReference>
<dbReference type="InterPro" id="IPR004438">
    <property type="entry name" value="Peptidase_M3B"/>
</dbReference>
<dbReference type="OrthoDB" id="9766487at2"/>
<name>A0A1V4I6S0_9FIRM</name>
<evidence type="ECO:0000256" key="2">
    <source>
        <dbReference type="ARBA" id="ARBA00022723"/>
    </source>
</evidence>
<evidence type="ECO:0000313" key="9">
    <source>
        <dbReference type="EMBL" id="OPJ55295.1"/>
    </source>
</evidence>
<dbReference type="CDD" id="cd09608">
    <property type="entry name" value="M3B_PepF"/>
    <property type="match status" value="1"/>
</dbReference>
<evidence type="ECO:0000259" key="7">
    <source>
        <dbReference type="Pfam" id="PF01432"/>
    </source>
</evidence>
<evidence type="ECO:0000256" key="3">
    <source>
        <dbReference type="ARBA" id="ARBA00022801"/>
    </source>
</evidence>
<feature type="domain" description="Oligopeptidase F N-terminal" evidence="8">
    <location>
        <begin position="146"/>
        <end position="215"/>
    </location>
</feature>
<dbReference type="GO" id="GO:0004222">
    <property type="term" value="F:metalloendopeptidase activity"/>
    <property type="evidence" value="ECO:0007669"/>
    <property type="project" value="UniProtKB-UniRule"/>
</dbReference>
<keyword evidence="5 6" id="KW-0482">Metalloprotease</keyword>
<dbReference type="GO" id="GO:0006518">
    <property type="term" value="P:peptide metabolic process"/>
    <property type="evidence" value="ECO:0007669"/>
    <property type="project" value="TreeGrafter"/>
</dbReference>
<dbReference type="EMBL" id="MZGW01000006">
    <property type="protein sequence ID" value="OPJ55295.1"/>
    <property type="molecule type" value="Genomic_DNA"/>
</dbReference>
<dbReference type="Gene3D" id="1.10.287.830">
    <property type="entry name" value="putative peptidase helix hairpin domain like"/>
    <property type="match status" value="1"/>
</dbReference>
<dbReference type="NCBIfam" id="TIGR00181">
    <property type="entry name" value="pepF"/>
    <property type="match status" value="1"/>
</dbReference>
<dbReference type="PANTHER" id="PTHR11804">
    <property type="entry name" value="PROTEASE M3 THIMET OLIGOPEPTIDASE-RELATED"/>
    <property type="match status" value="1"/>
</dbReference>
<reference evidence="9 10" key="1">
    <citation type="submission" date="2017-03" db="EMBL/GenBank/DDBJ databases">
        <title>Genome sequence of Clostridium thermoalcaliphilum DSM 7309.</title>
        <authorList>
            <person name="Poehlein A."/>
            <person name="Daniel R."/>
        </authorList>
    </citation>
    <scope>NUCLEOTIDE SEQUENCE [LARGE SCALE GENOMIC DNA]</scope>
    <source>
        <strain evidence="9 10">DSM 7309</strain>
    </source>
</reference>
<keyword evidence="10" id="KW-1185">Reference proteome</keyword>